<keyword evidence="1" id="KW-0472">Membrane</keyword>
<keyword evidence="3" id="KW-1185">Reference proteome</keyword>
<feature type="transmembrane region" description="Helical" evidence="1">
    <location>
        <begin position="9"/>
        <end position="31"/>
    </location>
</feature>
<reference evidence="2 3" key="1">
    <citation type="submission" date="2019-02" db="EMBL/GenBank/DDBJ databases">
        <title>Complete Genome Sequence and Methylome Analysis of free living Spirochaetas.</title>
        <authorList>
            <person name="Fomenkov A."/>
            <person name="Dubinina G."/>
            <person name="Leshcheva N."/>
            <person name="Mikheeva N."/>
            <person name="Grabovich M."/>
            <person name="Vincze T."/>
            <person name="Roberts R.J."/>
        </authorList>
    </citation>
    <scope>NUCLEOTIDE SEQUENCE [LARGE SCALE GENOMIC DNA]</scope>
    <source>
        <strain evidence="2 3">K2</strain>
    </source>
</reference>
<keyword evidence="1" id="KW-1133">Transmembrane helix</keyword>
<sequence length="174" mass="20209">MNKTFIRTCVYILSGIILGYFILHPVSYLIIDFSKGESFGFLEILKKSFAFTHLTMAFYFMLLGGIIGLLFVLYYNLENKVYTEFTDLNIQMDDRSKNILNIIDKDSENLTIFIKQIWPTLNSIHTGISLVISDNDEMTKTRKRDILSITKENISSVFNLIDIMTAYEDNERNK</sequence>
<proteinExistence type="predicted"/>
<organism evidence="2 3">
    <name type="scientific">Oceanispirochaeta crateris</name>
    <dbReference type="NCBI Taxonomy" id="2518645"/>
    <lineage>
        <taxon>Bacteria</taxon>
        <taxon>Pseudomonadati</taxon>
        <taxon>Spirochaetota</taxon>
        <taxon>Spirochaetia</taxon>
        <taxon>Spirochaetales</taxon>
        <taxon>Spirochaetaceae</taxon>
        <taxon>Oceanispirochaeta</taxon>
    </lineage>
</organism>
<dbReference type="EMBL" id="CP036150">
    <property type="protein sequence ID" value="QEN06783.1"/>
    <property type="molecule type" value="Genomic_DNA"/>
</dbReference>
<dbReference type="RefSeq" id="WP_149484866.1">
    <property type="nucleotide sequence ID" value="NZ_CP036150.1"/>
</dbReference>
<dbReference type="Proteomes" id="UP000324209">
    <property type="component" value="Chromosome"/>
</dbReference>
<evidence type="ECO:0000256" key="1">
    <source>
        <dbReference type="SAM" id="Phobius"/>
    </source>
</evidence>
<gene>
    <name evidence="2" type="ORF">EXM22_01790</name>
</gene>
<evidence type="ECO:0000313" key="2">
    <source>
        <dbReference type="EMBL" id="QEN06783.1"/>
    </source>
</evidence>
<feature type="transmembrane region" description="Helical" evidence="1">
    <location>
        <begin position="51"/>
        <end position="75"/>
    </location>
</feature>
<protein>
    <submittedName>
        <fullName evidence="2">Uncharacterized protein</fullName>
    </submittedName>
</protein>
<accession>A0A5C1QF90</accession>
<dbReference type="AlphaFoldDB" id="A0A5C1QF90"/>
<dbReference type="KEGG" id="ock:EXM22_01790"/>
<evidence type="ECO:0000313" key="3">
    <source>
        <dbReference type="Proteomes" id="UP000324209"/>
    </source>
</evidence>
<keyword evidence="1" id="KW-0812">Transmembrane</keyword>
<name>A0A5C1QF90_9SPIO</name>